<dbReference type="Pfam" id="PF00106">
    <property type="entry name" value="adh_short"/>
    <property type="match status" value="2"/>
</dbReference>
<keyword evidence="1" id="KW-0560">Oxidoreductase</keyword>
<dbReference type="PRINTS" id="PR00081">
    <property type="entry name" value="GDHRDH"/>
</dbReference>
<organism evidence="4 5">
    <name type="scientific">Dendroctonus ponderosae</name>
    <name type="common">Mountain pine beetle</name>
    <dbReference type="NCBI Taxonomy" id="77166"/>
    <lineage>
        <taxon>Eukaryota</taxon>
        <taxon>Metazoa</taxon>
        <taxon>Ecdysozoa</taxon>
        <taxon>Arthropoda</taxon>
        <taxon>Hexapoda</taxon>
        <taxon>Insecta</taxon>
        <taxon>Pterygota</taxon>
        <taxon>Neoptera</taxon>
        <taxon>Endopterygota</taxon>
        <taxon>Coleoptera</taxon>
        <taxon>Polyphaga</taxon>
        <taxon>Cucujiformia</taxon>
        <taxon>Curculionidae</taxon>
        <taxon>Scolytinae</taxon>
        <taxon>Dendroctonus</taxon>
    </lineage>
</organism>
<comment type="similarity">
    <text evidence="2">Belongs to the short-chain dehydrogenases/reductases (SDR) family.</text>
</comment>
<dbReference type="GO" id="GO:0016491">
    <property type="term" value="F:oxidoreductase activity"/>
    <property type="evidence" value="ECO:0007669"/>
    <property type="project" value="UniProtKB-KW"/>
</dbReference>
<evidence type="ECO:0000313" key="5">
    <source>
        <dbReference type="Proteomes" id="UP000019118"/>
    </source>
</evidence>
<evidence type="ECO:0000256" key="1">
    <source>
        <dbReference type="ARBA" id="ARBA00023002"/>
    </source>
</evidence>
<name>A0AAR5P7C9_DENPD</name>
<dbReference type="GeneID" id="109535530"/>
<keyword evidence="5" id="KW-1185">Reference proteome</keyword>
<dbReference type="Proteomes" id="UP000019118">
    <property type="component" value="Unassembled WGS sequence"/>
</dbReference>
<evidence type="ECO:0000256" key="3">
    <source>
        <dbReference type="SAM" id="SignalP"/>
    </source>
</evidence>
<dbReference type="SUPFAM" id="SSF51735">
    <property type="entry name" value="NAD(P)-binding Rossmann-fold domains"/>
    <property type="match status" value="1"/>
</dbReference>
<evidence type="ECO:0000313" key="4">
    <source>
        <dbReference type="EnsemblMetazoa" id="XP_019757003.1"/>
    </source>
</evidence>
<evidence type="ECO:0000256" key="2">
    <source>
        <dbReference type="RuleBase" id="RU000363"/>
    </source>
</evidence>
<dbReference type="PANTHER" id="PTHR43157">
    <property type="entry name" value="PHOSPHATIDYLINOSITOL-GLYCAN BIOSYNTHESIS CLASS F PROTEIN-RELATED"/>
    <property type="match status" value="1"/>
</dbReference>
<accession>A0AAR5P7C9</accession>
<reference evidence="5" key="1">
    <citation type="journal article" date="2013" name="Genome Biol.">
        <title>Draft genome of the mountain pine beetle, Dendroctonus ponderosae Hopkins, a major forest pest.</title>
        <authorList>
            <person name="Keeling C.I."/>
            <person name="Yuen M.M."/>
            <person name="Liao N.Y."/>
            <person name="Docking T.R."/>
            <person name="Chan S.K."/>
            <person name="Taylor G.A."/>
            <person name="Palmquist D.L."/>
            <person name="Jackman S.D."/>
            <person name="Nguyen A."/>
            <person name="Li M."/>
            <person name="Henderson H."/>
            <person name="Janes J.K."/>
            <person name="Zhao Y."/>
            <person name="Pandoh P."/>
            <person name="Moore R."/>
            <person name="Sperling F.A."/>
            <person name="Huber D.P."/>
            <person name="Birol I."/>
            <person name="Jones S.J."/>
            <person name="Bohlmann J."/>
        </authorList>
    </citation>
    <scope>NUCLEOTIDE SEQUENCE</scope>
</reference>
<keyword evidence="3" id="KW-0732">Signal</keyword>
<dbReference type="KEGG" id="dpa:109535530"/>
<reference evidence="4" key="2">
    <citation type="submission" date="2024-08" db="UniProtKB">
        <authorList>
            <consortium name="EnsemblMetazoa"/>
        </authorList>
    </citation>
    <scope>IDENTIFICATION</scope>
</reference>
<feature type="chain" id="PRO_5043927524" description="Short-chain dehydrogenase" evidence="3">
    <location>
        <begin position="20"/>
        <end position="329"/>
    </location>
</feature>
<dbReference type="PANTHER" id="PTHR43157:SF31">
    <property type="entry name" value="PHOSPHATIDYLINOSITOL-GLYCAN BIOSYNTHESIS CLASS F PROTEIN"/>
    <property type="match status" value="1"/>
</dbReference>
<proteinExistence type="inferred from homology"/>
<feature type="signal peptide" evidence="3">
    <location>
        <begin position="1"/>
        <end position="19"/>
    </location>
</feature>
<dbReference type="AlphaFoldDB" id="A0AAR5P7C9"/>
<evidence type="ECO:0008006" key="6">
    <source>
        <dbReference type="Google" id="ProtNLM"/>
    </source>
</evidence>
<dbReference type="PRINTS" id="PR00080">
    <property type="entry name" value="SDRFAMILY"/>
</dbReference>
<dbReference type="InterPro" id="IPR036291">
    <property type="entry name" value="NAD(P)-bd_dom_sf"/>
</dbReference>
<dbReference type="InterPro" id="IPR002347">
    <property type="entry name" value="SDR_fam"/>
</dbReference>
<protein>
    <recommendedName>
        <fullName evidence="6">Short-chain dehydrogenase</fullName>
    </recommendedName>
</protein>
<dbReference type="EnsemblMetazoa" id="XM_019901444.1">
    <property type="protein sequence ID" value="XP_019757003.1"/>
    <property type="gene ID" value="LOC109535530"/>
</dbReference>
<sequence length="329" mass="36559">MHFILWFVFCFFLLKVVNALTCFWCKSKVCLAGKTAIITGGAAGIGFQTALALASKGCRVIIADISNLTKAVDELKNVSKNQNIIGVEVDLASFRSVREFAKKILDTEPRLDILVCNAGIGEHKMRIMTGDGVEKTMQINYYSHFLMIHLLLDLLKKSAPSRIAITSSVLAYVSDLTVKELNPSPDYFEERKGWRTFNCGTYSASKLCLAGLTKTLASKLQGTEVIVNVCHPNGVRTSIYAPVVRQAIGLSYFVSSLYCLVCLFGKTPEEGAQTLIHLAHSEEVKLINGRSFYEGMVVHPPFQLTDYFCEQLWKASIEYTKLTPEEIKC</sequence>
<dbReference type="Gene3D" id="3.40.50.720">
    <property type="entry name" value="NAD(P)-binding Rossmann-like Domain"/>
    <property type="match status" value="1"/>
</dbReference>